<dbReference type="Gene3D" id="2.40.50.140">
    <property type="entry name" value="Nucleic acid-binding proteins"/>
    <property type="match status" value="1"/>
</dbReference>
<dbReference type="AlphaFoldDB" id="K1RNK2"/>
<feature type="domain" description="OB" evidence="2">
    <location>
        <begin position="116"/>
        <end position="189"/>
    </location>
</feature>
<dbReference type="Gene3D" id="3.20.20.140">
    <property type="entry name" value="Metal-dependent hydrolases"/>
    <property type="match status" value="1"/>
</dbReference>
<dbReference type="InterPro" id="IPR004365">
    <property type="entry name" value="NA-bd_OB_tRNA"/>
</dbReference>
<dbReference type="EMBL" id="AJWZ01009827">
    <property type="protein sequence ID" value="EKC50192.1"/>
    <property type="molecule type" value="Genomic_DNA"/>
</dbReference>
<keyword evidence="3" id="KW-0547">Nucleotide-binding</keyword>
<dbReference type="InterPro" id="IPR012340">
    <property type="entry name" value="NA-bd_OB-fold"/>
</dbReference>
<keyword evidence="3" id="KW-0378">Hydrolase</keyword>
<organism evidence="3">
    <name type="scientific">human gut metagenome</name>
    <dbReference type="NCBI Taxonomy" id="408170"/>
    <lineage>
        <taxon>unclassified sequences</taxon>
        <taxon>metagenomes</taxon>
        <taxon>organismal metagenomes</taxon>
    </lineage>
</organism>
<feature type="non-terminal residue" evidence="3">
    <location>
        <position position="1"/>
    </location>
</feature>
<feature type="compositionally biased region" description="Basic and acidic residues" evidence="1">
    <location>
        <begin position="39"/>
        <end position="60"/>
    </location>
</feature>
<dbReference type="GO" id="GO:0004386">
    <property type="term" value="F:helicase activity"/>
    <property type="evidence" value="ECO:0007669"/>
    <property type="project" value="UniProtKB-KW"/>
</dbReference>
<reference evidence="3" key="1">
    <citation type="journal article" date="2013" name="Environ. Microbiol.">
        <title>Microbiota from the distal guts of lean and obese adolescents exhibit partial functional redundancy besides clear differences in community structure.</title>
        <authorList>
            <person name="Ferrer M."/>
            <person name="Ruiz A."/>
            <person name="Lanza F."/>
            <person name="Haange S.B."/>
            <person name="Oberbach A."/>
            <person name="Till H."/>
            <person name="Bargiela R."/>
            <person name="Campoy C."/>
            <person name="Segura M.T."/>
            <person name="Richter M."/>
            <person name="von Bergen M."/>
            <person name="Seifert J."/>
            <person name="Suarez A."/>
        </authorList>
    </citation>
    <scope>NUCLEOTIDE SEQUENCE</scope>
</reference>
<evidence type="ECO:0000256" key="1">
    <source>
        <dbReference type="SAM" id="MobiDB-lite"/>
    </source>
</evidence>
<protein>
    <submittedName>
        <fullName evidence="3">Protein containing Nucleic acid binding, OB-fold, tRNA/helicase-type</fullName>
    </submittedName>
</protein>
<feature type="region of interest" description="Disordered" evidence="1">
    <location>
        <begin position="34"/>
        <end position="60"/>
    </location>
</feature>
<sequence>EYQYAKKKESQYERENAYRINLRVKEIENNMMAAAEDNADGRDDKKLTSEQKAAKKAETAAKQKAARAAFFASDNRGREELKTYSRKPANEDVLYGRDFDGDVTPIEQIDTAIGDVIISGMVRNVEMREIRNERTIIMFNVTDFTDTITVKVFAKNEQVPELSCVIKKGNFLKIKGNATFDKYDQEISIANVWGIRKGSDTRQVRNDLALHKRVELHCHTKMSDMDGVSYVSDIIKQAIR</sequence>
<dbReference type="Pfam" id="PF01336">
    <property type="entry name" value="tRNA_anti-codon"/>
    <property type="match status" value="1"/>
</dbReference>
<proteinExistence type="predicted"/>
<dbReference type="SUPFAM" id="SSF50249">
    <property type="entry name" value="Nucleic acid-binding proteins"/>
    <property type="match status" value="1"/>
</dbReference>
<evidence type="ECO:0000313" key="3">
    <source>
        <dbReference type="EMBL" id="EKC50192.1"/>
    </source>
</evidence>
<keyword evidence="3" id="KW-0067">ATP-binding</keyword>
<gene>
    <name evidence="3" type="ORF">OBE_14254</name>
</gene>
<evidence type="ECO:0000259" key="2">
    <source>
        <dbReference type="Pfam" id="PF01336"/>
    </source>
</evidence>
<dbReference type="CDD" id="cd04484">
    <property type="entry name" value="polC_OBF"/>
    <property type="match status" value="1"/>
</dbReference>
<feature type="non-terminal residue" evidence="3">
    <location>
        <position position="240"/>
    </location>
</feature>
<name>K1RNK2_9ZZZZ</name>
<keyword evidence="3" id="KW-0347">Helicase</keyword>
<dbReference type="GO" id="GO:0003676">
    <property type="term" value="F:nucleic acid binding"/>
    <property type="evidence" value="ECO:0007669"/>
    <property type="project" value="InterPro"/>
</dbReference>
<accession>K1RNK2</accession>
<comment type="caution">
    <text evidence="3">The sequence shown here is derived from an EMBL/GenBank/DDBJ whole genome shotgun (WGS) entry which is preliminary data.</text>
</comment>